<accession>E3GXJ5</accession>
<dbReference type="KEGG" id="mfv:Mfer_0224"/>
<dbReference type="SUPFAM" id="SSF52949">
    <property type="entry name" value="Macro domain-like"/>
    <property type="match status" value="1"/>
</dbReference>
<feature type="domain" description="Macro" evidence="1">
    <location>
        <begin position="1"/>
        <end position="170"/>
    </location>
</feature>
<dbReference type="Proteomes" id="UP000002315">
    <property type="component" value="Chromosome"/>
</dbReference>
<gene>
    <name evidence="2" type="ordered locus">Mfer_0224</name>
</gene>
<dbReference type="Gene3D" id="3.40.220.10">
    <property type="entry name" value="Leucine Aminopeptidase, subunit E, domain 1"/>
    <property type="match status" value="1"/>
</dbReference>
<dbReference type="PROSITE" id="PS51154">
    <property type="entry name" value="MACRO"/>
    <property type="match status" value="1"/>
</dbReference>
<dbReference type="PANTHER" id="PTHR11106">
    <property type="entry name" value="GANGLIOSIDE INDUCED DIFFERENTIATION ASSOCIATED PROTEIN 2-RELATED"/>
    <property type="match status" value="1"/>
</dbReference>
<dbReference type="SMART" id="SM00506">
    <property type="entry name" value="A1pp"/>
    <property type="match status" value="1"/>
</dbReference>
<proteinExistence type="predicted"/>
<evidence type="ECO:0000313" key="2">
    <source>
        <dbReference type="EMBL" id="ADP77027.1"/>
    </source>
</evidence>
<dbReference type="PANTHER" id="PTHR11106:SF111">
    <property type="entry name" value="MACRO DOMAIN-CONTAINING PROTEIN"/>
    <property type="match status" value="1"/>
</dbReference>
<dbReference type="AlphaFoldDB" id="E3GXJ5"/>
<dbReference type="InterPro" id="IPR002589">
    <property type="entry name" value="Macro_dom"/>
</dbReference>
<dbReference type="EMBL" id="CP002278">
    <property type="protein sequence ID" value="ADP77027.1"/>
    <property type="molecule type" value="Genomic_DNA"/>
</dbReference>
<dbReference type="InterPro" id="IPR043472">
    <property type="entry name" value="Macro_dom-like"/>
</dbReference>
<reference evidence="2 3" key="1">
    <citation type="journal article" date="2010" name="Stand. Genomic Sci.">
        <title>Complete genome sequence of Methanothermus fervidus type strain (V24S).</title>
        <authorList>
            <person name="Anderson I."/>
            <person name="Djao O.D."/>
            <person name="Misra M."/>
            <person name="Chertkov O."/>
            <person name="Nolan M."/>
            <person name="Lucas S."/>
            <person name="Lapidus A."/>
            <person name="Del Rio T.G."/>
            <person name="Tice H."/>
            <person name="Cheng J.F."/>
            <person name="Tapia R."/>
            <person name="Han C."/>
            <person name="Goodwin L."/>
            <person name="Pitluck S."/>
            <person name="Liolios K."/>
            <person name="Ivanova N."/>
            <person name="Mavromatis K."/>
            <person name="Mikhailova N."/>
            <person name="Pati A."/>
            <person name="Brambilla E."/>
            <person name="Chen A."/>
            <person name="Palaniappan K."/>
            <person name="Land M."/>
            <person name="Hauser L."/>
            <person name="Chang Y.J."/>
            <person name="Jeffries C.D."/>
            <person name="Sikorski J."/>
            <person name="Spring S."/>
            <person name="Rohde M."/>
            <person name="Eichinger K."/>
            <person name="Huber H."/>
            <person name="Wirth R."/>
            <person name="Goker M."/>
            <person name="Detter J.C."/>
            <person name="Woyke T."/>
            <person name="Bristow J."/>
            <person name="Eisen J.A."/>
            <person name="Markowitz V."/>
            <person name="Hugenholtz P."/>
            <person name="Klenk H.P."/>
            <person name="Kyrpides N.C."/>
        </authorList>
    </citation>
    <scope>NUCLEOTIDE SEQUENCE [LARGE SCALE GENOMIC DNA]</scope>
    <source>
        <strain evidence="3">ATCC 43054 / DSM 2088 / JCM 10308 / V24 S</strain>
    </source>
</reference>
<organism evidence="2 3">
    <name type="scientific">Methanothermus fervidus (strain ATCC 43054 / DSM 2088 / JCM 10308 / V24 S)</name>
    <dbReference type="NCBI Taxonomy" id="523846"/>
    <lineage>
        <taxon>Archaea</taxon>
        <taxon>Methanobacteriati</taxon>
        <taxon>Methanobacteriota</taxon>
        <taxon>Methanomada group</taxon>
        <taxon>Methanobacteria</taxon>
        <taxon>Methanobacteriales</taxon>
        <taxon>Methanothermaceae</taxon>
        <taxon>Methanothermus</taxon>
    </lineage>
</organism>
<protein>
    <submittedName>
        <fullName evidence="2">Appr-1-p processing domain protein</fullName>
    </submittedName>
</protein>
<name>E3GXJ5_METFV</name>
<dbReference type="Pfam" id="PF01661">
    <property type="entry name" value="Macro"/>
    <property type="match status" value="1"/>
</dbReference>
<keyword evidence="3" id="KW-1185">Reference proteome</keyword>
<dbReference type="STRING" id="523846.Mfer_0224"/>
<sequence>MKDKIEIIKGDITEVKADAIVNPANSYGKMGGGVALAIKNRGGKEIEKEAMSKAPIDIGDAISTTAGKLKARYVIHAPTMKKPSQPTDIETIKKATSAALEEALRLKVSSVAFPGMGTGVGGLPKEKAAKSMIEVMKKFLERKGKKIKIILVAYDDELYNAFKKAKAELV</sequence>
<evidence type="ECO:0000259" key="1">
    <source>
        <dbReference type="PROSITE" id="PS51154"/>
    </source>
</evidence>
<evidence type="ECO:0000313" key="3">
    <source>
        <dbReference type="Proteomes" id="UP000002315"/>
    </source>
</evidence>
<dbReference type="HOGENOM" id="CLU_046550_7_2_2"/>